<keyword evidence="5" id="KW-0547">Nucleotide-binding</keyword>
<comment type="catalytic activity">
    <reaction evidence="1">
        <text>ATP + protein L-histidine = ADP + protein N-phospho-L-histidine.</text>
        <dbReference type="EC" id="2.7.13.3"/>
    </reaction>
</comment>
<evidence type="ECO:0000259" key="11">
    <source>
        <dbReference type="PROSITE" id="PS50109"/>
    </source>
</evidence>
<evidence type="ECO:0000256" key="9">
    <source>
        <dbReference type="PROSITE-ProRule" id="PRU00169"/>
    </source>
</evidence>
<dbReference type="CDD" id="cd17546">
    <property type="entry name" value="REC_hyHK_CKI1_RcsC-like"/>
    <property type="match status" value="1"/>
</dbReference>
<evidence type="ECO:0000256" key="10">
    <source>
        <dbReference type="SAM" id="Phobius"/>
    </source>
</evidence>
<name>A0A8J7F2J7_9CYAN</name>
<evidence type="ECO:0000259" key="12">
    <source>
        <dbReference type="PROSITE" id="PS50110"/>
    </source>
</evidence>
<dbReference type="InterPro" id="IPR001610">
    <property type="entry name" value="PAC"/>
</dbReference>
<dbReference type="InterPro" id="IPR005467">
    <property type="entry name" value="His_kinase_dom"/>
</dbReference>
<evidence type="ECO:0000313" key="15">
    <source>
        <dbReference type="EMBL" id="MBE9211865.1"/>
    </source>
</evidence>
<keyword evidence="6" id="KW-0418">Kinase</keyword>
<dbReference type="Pfam" id="PF00989">
    <property type="entry name" value="PAS"/>
    <property type="match status" value="1"/>
</dbReference>
<evidence type="ECO:0000259" key="13">
    <source>
        <dbReference type="PROSITE" id="PS50112"/>
    </source>
</evidence>
<sequence>MIKASSIKKIRIVFLLTLCVIFANTVILCSNTINLKVNQRNLNHSHQVIIQLERILSALKDVQIADYGIPADADYLKSYVSARQKIDINIQLLKDLTEDNYQEQQQFLLIAQNITNKIDLLRKELYLSQDKTWDLSPKITLTNEITSLTKSIESREQNLLLNQINRSQRSFERAIAAFLITGLINFGLVTQMYYLLKGYILRFKNIKIALQQSENRLRAIIDAEPECIKLIDQNGILLEINASGVAMMEVENADILIGKLVYSAIMPEYQNAFKLMHESVCRGNKESLEFEMIGLKNTRRWMETHAVPLPNENNDGFLHLAITRDITQRKLAEQKLQEQAALLDVVTNAILVKDIDNRILYWNKGAENIYGWEASEVHGKKASRLLHKEYSSLQDDALLSVINTGKWQGELHQVTKEGKDIIIESRWTLLRDEKGKPKSILAENTEITQKKQLETQLLRTQRLESIGTLAGGIAHDLNNVLAPILMSVQLLERKLQDSQHLRLLKTLENNTQRGASLIKQLLSFARGIEGKRTLVQVKNLIAEIEQIVRETFPKSIQLTVNIPQQLGYVWGDDTQLHQVLINLVVNARDAMPTGGKLEIAAANLFIDQHHAQMNIDAKIGAYIVITIADTGIGIHPQVQERIFEPFFTTKEQGKGTGLGLSTALGIIKNHGGFVNVDSELNKGTIVKVYLPIKPNPNTDIPHGDRCSNLNGSGELILVVDDEPAICQITQSSLEAYNYRVLTASNGMEAVEIYAKYQREINVVLLDMMMPGMDGETTIKMLKKINPQVKIVAISGLVLNSTIDQASNQGVKAFMSKPCTGKELLHTLVQVTREFR</sequence>
<dbReference type="Proteomes" id="UP000620559">
    <property type="component" value="Unassembled WGS sequence"/>
</dbReference>
<dbReference type="SUPFAM" id="SSF52172">
    <property type="entry name" value="CheY-like"/>
    <property type="match status" value="1"/>
</dbReference>
<feature type="domain" description="Response regulatory" evidence="12">
    <location>
        <begin position="715"/>
        <end position="831"/>
    </location>
</feature>
<feature type="transmembrane region" description="Helical" evidence="10">
    <location>
        <begin position="174"/>
        <end position="196"/>
    </location>
</feature>
<keyword evidence="10" id="KW-1133">Transmembrane helix</keyword>
<dbReference type="Pfam" id="PF05227">
    <property type="entry name" value="CHASE3"/>
    <property type="match status" value="1"/>
</dbReference>
<dbReference type="SMART" id="SM00387">
    <property type="entry name" value="HATPase_c"/>
    <property type="match status" value="1"/>
</dbReference>
<dbReference type="SMART" id="SM00388">
    <property type="entry name" value="HisKA"/>
    <property type="match status" value="1"/>
</dbReference>
<dbReference type="CDD" id="cd00130">
    <property type="entry name" value="PAS"/>
    <property type="match status" value="2"/>
</dbReference>
<dbReference type="InterPro" id="IPR013656">
    <property type="entry name" value="PAS_4"/>
</dbReference>
<reference evidence="15" key="1">
    <citation type="submission" date="2020-10" db="EMBL/GenBank/DDBJ databases">
        <authorList>
            <person name="Castelo-Branco R."/>
            <person name="Eusebio N."/>
            <person name="Adriana R."/>
            <person name="Vieira A."/>
            <person name="Brugerolle De Fraissinette N."/>
            <person name="Rezende De Castro R."/>
            <person name="Schneider M.P."/>
            <person name="Vasconcelos V."/>
            <person name="Leao P.N."/>
        </authorList>
    </citation>
    <scope>NUCLEOTIDE SEQUENCE</scope>
    <source>
        <strain evidence="15">LEGE 06105</strain>
    </source>
</reference>
<dbReference type="SUPFAM" id="SSF47384">
    <property type="entry name" value="Homodimeric domain of signal transducing histidine kinase"/>
    <property type="match status" value="1"/>
</dbReference>
<dbReference type="InterPro" id="IPR036097">
    <property type="entry name" value="HisK_dim/P_sf"/>
</dbReference>
<dbReference type="SUPFAM" id="SSF55785">
    <property type="entry name" value="PYP-like sensor domain (PAS domain)"/>
    <property type="match status" value="2"/>
</dbReference>
<evidence type="ECO:0000256" key="6">
    <source>
        <dbReference type="ARBA" id="ARBA00022777"/>
    </source>
</evidence>
<feature type="domain" description="Histidine kinase" evidence="11">
    <location>
        <begin position="472"/>
        <end position="694"/>
    </location>
</feature>
<feature type="domain" description="PAC" evidence="14">
    <location>
        <begin position="407"/>
        <end position="459"/>
    </location>
</feature>
<dbReference type="Gene3D" id="3.30.565.10">
    <property type="entry name" value="Histidine kinase-like ATPase, C-terminal domain"/>
    <property type="match status" value="1"/>
</dbReference>
<dbReference type="PRINTS" id="PR00344">
    <property type="entry name" value="BCTRLSENSOR"/>
</dbReference>
<evidence type="ECO:0000313" key="16">
    <source>
        <dbReference type="Proteomes" id="UP000620559"/>
    </source>
</evidence>
<dbReference type="InterPro" id="IPR011006">
    <property type="entry name" value="CheY-like_superfamily"/>
</dbReference>
<dbReference type="SMART" id="SM00448">
    <property type="entry name" value="REC"/>
    <property type="match status" value="1"/>
</dbReference>
<dbReference type="Pfam" id="PF02518">
    <property type="entry name" value="HATPase_c"/>
    <property type="match status" value="1"/>
</dbReference>
<dbReference type="Pfam" id="PF00072">
    <property type="entry name" value="Response_reg"/>
    <property type="match status" value="1"/>
</dbReference>
<feature type="domain" description="PAS" evidence="13">
    <location>
        <begin position="335"/>
        <end position="405"/>
    </location>
</feature>
<dbReference type="InterPro" id="IPR000014">
    <property type="entry name" value="PAS"/>
</dbReference>
<evidence type="ECO:0000256" key="3">
    <source>
        <dbReference type="ARBA" id="ARBA00022553"/>
    </source>
</evidence>
<dbReference type="InterPro" id="IPR035965">
    <property type="entry name" value="PAS-like_dom_sf"/>
</dbReference>
<keyword evidence="16" id="KW-1185">Reference proteome</keyword>
<dbReference type="GO" id="GO:0005524">
    <property type="term" value="F:ATP binding"/>
    <property type="evidence" value="ECO:0007669"/>
    <property type="project" value="UniProtKB-KW"/>
</dbReference>
<feature type="domain" description="PAS" evidence="13">
    <location>
        <begin position="213"/>
        <end position="284"/>
    </location>
</feature>
<dbReference type="Pfam" id="PF00512">
    <property type="entry name" value="HisKA"/>
    <property type="match status" value="1"/>
</dbReference>
<dbReference type="Gene3D" id="3.40.50.2300">
    <property type="match status" value="1"/>
</dbReference>
<dbReference type="PANTHER" id="PTHR43065">
    <property type="entry name" value="SENSOR HISTIDINE KINASE"/>
    <property type="match status" value="1"/>
</dbReference>
<gene>
    <name evidence="15" type="ORF">IQ247_03875</name>
</gene>
<dbReference type="Pfam" id="PF08448">
    <property type="entry name" value="PAS_4"/>
    <property type="match status" value="1"/>
</dbReference>
<dbReference type="InterPro" id="IPR036890">
    <property type="entry name" value="HATPase_C_sf"/>
</dbReference>
<dbReference type="PROSITE" id="PS50110">
    <property type="entry name" value="RESPONSE_REGULATORY"/>
    <property type="match status" value="1"/>
</dbReference>
<feature type="domain" description="PAC" evidence="14">
    <location>
        <begin position="286"/>
        <end position="338"/>
    </location>
</feature>
<organism evidence="15 16">
    <name type="scientific">Plectonema cf. radiosum LEGE 06105</name>
    <dbReference type="NCBI Taxonomy" id="945769"/>
    <lineage>
        <taxon>Bacteria</taxon>
        <taxon>Bacillati</taxon>
        <taxon>Cyanobacteriota</taxon>
        <taxon>Cyanophyceae</taxon>
        <taxon>Oscillatoriophycideae</taxon>
        <taxon>Oscillatoriales</taxon>
        <taxon>Microcoleaceae</taxon>
        <taxon>Plectonema</taxon>
    </lineage>
</organism>
<keyword evidence="3 9" id="KW-0597">Phosphoprotein</keyword>
<keyword evidence="10" id="KW-0812">Transmembrane</keyword>
<dbReference type="PROSITE" id="PS50112">
    <property type="entry name" value="PAS"/>
    <property type="match status" value="2"/>
</dbReference>
<dbReference type="EC" id="2.7.13.3" evidence="2"/>
<dbReference type="InterPro" id="IPR007891">
    <property type="entry name" value="CHASE3"/>
</dbReference>
<dbReference type="AlphaFoldDB" id="A0A8J7F2J7"/>
<dbReference type="PROSITE" id="PS50109">
    <property type="entry name" value="HIS_KIN"/>
    <property type="match status" value="1"/>
</dbReference>
<proteinExistence type="predicted"/>
<evidence type="ECO:0000256" key="8">
    <source>
        <dbReference type="ARBA" id="ARBA00023012"/>
    </source>
</evidence>
<keyword evidence="4" id="KW-0808">Transferase</keyword>
<evidence type="ECO:0000259" key="14">
    <source>
        <dbReference type="PROSITE" id="PS50113"/>
    </source>
</evidence>
<keyword evidence="8" id="KW-0902">Two-component regulatory system</keyword>
<keyword evidence="10" id="KW-0472">Membrane</keyword>
<dbReference type="SMART" id="SM00091">
    <property type="entry name" value="PAS"/>
    <property type="match status" value="2"/>
</dbReference>
<evidence type="ECO:0000256" key="1">
    <source>
        <dbReference type="ARBA" id="ARBA00000085"/>
    </source>
</evidence>
<dbReference type="CDD" id="cd00082">
    <property type="entry name" value="HisKA"/>
    <property type="match status" value="1"/>
</dbReference>
<dbReference type="InterPro" id="IPR000700">
    <property type="entry name" value="PAS-assoc_C"/>
</dbReference>
<evidence type="ECO:0000256" key="2">
    <source>
        <dbReference type="ARBA" id="ARBA00012438"/>
    </source>
</evidence>
<dbReference type="EMBL" id="JADEWL010000008">
    <property type="protein sequence ID" value="MBE9211865.1"/>
    <property type="molecule type" value="Genomic_DNA"/>
</dbReference>
<evidence type="ECO:0000256" key="4">
    <source>
        <dbReference type="ARBA" id="ARBA00022679"/>
    </source>
</evidence>
<dbReference type="InterPro" id="IPR004358">
    <property type="entry name" value="Sig_transdc_His_kin-like_C"/>
</dbReference>
<dbReference type="SMART" id="SM00086">
    <property type="entry name" value="PAC"/>
    <property type="match status" value="2"/>
</dbReference>
<comment type="caution">
    <text evidence="15">The sequence shown here is derived from an EMBL/GenBank/DDBJ whole genome shotgun (WGS) entry which is preliminary data.</text>
</comment>
<dbReference type="Gene3D" id="3.30.450.20">
    <property type="entry name" value="PAS domain"/>
    <property type="match status" value="2"/>
</dbReference>
<dbReference type="InterPro" id="IPR013767">
    <property type="entry name" value="PAS_fold"/>
</dbReference>
<keyword evidence="7" id="KW-0067">ATP-binding</keyword>
<dbReference type="GO" id="GO:0000155">
    <property type="term" value="F:phosphorelay sensor kinase activity"/>
    <property type="evidence" value="ECO:0007669"/>
    <property type="project" value="InterPro"/>
</dbReference>
<evidence type="ECO:0000256" key="7">
    <source>
        <dbReference type="ARBA" id="ARBA00022840"/>
    </source>
</evidence>
<dbReference type="PANTHER" id="PTHR43065:SF46">
    <property type="entry name" value="C4-DICARBOXYLATE TRANSPORT SENSOR PROTEIN DCTB"/>
    <property type="match status" value="1"/>
</dbReference>
<dbReference type="SUPFAM" id="SSF55874">
    <property type="entry name" value="ATPase domain of HSP90 chaperone/DNA topoisomerase II/histidine kinase"/>
    <property type="match status" value="1"/>
</dbReference>
<dbReference type="Gene3D" id="1.10.287.130">
    <property type="match status" value="1"/>
</dbReference>
<dbReference type="InterPro" id="IPR003661">
    <property type="entry name" value="HisK_dim/P_dom"/>
</dbReference>
<dbReference type="InterPro" id="IPR003594">
    <property type="entry name" value="HATPase_dom"/>
</dbReference>
<dbReference type="NCBIfam" id="TIGR00229">
    <property type="entry name" value="sensory_box"/>
    <property type="match status" value="2"/>
</dbReference>
<protein>
    <recommendedName>
        <fullName evidence="2">histidine kinase</fullName>
        <ecNumber evidence="2">2.7.13.3</ecNumber>
    </recommendedName>
</protein>
<evidence type="ECO:0000256" key="5">
    <source>
        <dbReference type="ARBA" id="ARBA00022741"/>
    </source>
</evidence>
<dbReference type="PROSITE" id="PS50113">
    <property type="entry name" value="PAC"/>
    <property type="match status" value="2"/>
</dbReference>
<accession>A0A8J7F2J7</accession>
<feature type="modified residue" description="4-aspartylphosphate" evidence="9">
    <location>
        <position position="766"/>
    </location>
</feature>
<dbReference type="InterPro" id="IPR001789">
    <property type="entry name" value="Sig_transdc_resp-reg_receiver"/>
</dbReference>
<dbReference type="GO" id="GO:0006355">
    <property type="term" value="P:regulation of DNA-templated transcription"/>
    <property type="evidence" value="ECO:0007669"/>
    <property type="project" value="InterPro"/>
</dbReference>